<feature type="domain" description="Ig-like" evidence="15">
    <location>
        <begin position="2569"/>
        <end position="2656"/>
    </location>
</feature>
<dbReference type="SUPFAM" id="SSF49265">
    <property type="entry name" value="Fibronectin type III"/>
    <property type="match status" value="10"/>
</dbReference>
<feature type="domain" description="Ig-like" evidence="15">
    <location>
        <begin position="3366"/>
        <end position="3454"/>
    </location>
</feature>
<protein>
    <submittedName>
        <fullName evidence="18">Ig-like domain-containing protein</fullName>
    </submittedName>
</protein>
<feature type="domain" description="Fibronectin type-III" evidence="16">
    <location>
        <begin position="2757"/>
        <end position="2851"/>
    </location>
</feature>
<feature type="domain" description="Ig-like" evidence="15">
    <location>
        <begin position="686"/>
        <end position="790"/>
    </location>
</feature>
<dbReference type="Pfam" id="PF00069">
    <property type="entry name" value="Pkinase"/>
    <property type="match status" value="1"/>
</dbReference>
<dbReference type="FunFam" id="2.60.40.10:FF:000425">
    <property type="entry name" value="Myosin light chain kinase"/>
    <property type="match status" value="1"/>
</dbReference>
<accession>A0A912MUA7</accession>
<dbReference type="InterPro" id="IPR011009">
    <property type="entry name" value="Kinase-like_dom_sf"/>
</dbReference>
<feature type="domain" description="Ig-like" evidence="15">
    <location>
        <begin position="2491"/>
        <end position="2565"/>
    </location>
</feature>
<feature type="domain" description="Fibronectin type-III" evidence="16">
    <location>
        <begin position="991"/>
        <end position="1086"/>
    </location>
</feature>
<dbReference type="SUPFAM" id="SSF56112">
    <property type="entry name" value="Protein kinase-like (PK-like)"/>
    <property type="match status" value="1"/>
</dbReference>
<feature type="compositionally biased region" description="Polar residues" evidence="13">
    <location>
        <begin position="2270"/>
        <end position="2291"/>
    </location>
</feature>
<dbReference type="InterPro" id="IPR013098">
    <property type="entry name" value="Ig_I-set"/>
</dbReference>
<dbReference type="PROSITE" id="PS00108">
    <property type="entry name" value="PROTEIN_KINASE_ST"/>
    <property type="match status" value="1"/>
</dbReference>
<feature type="domain" description="Protein kinase" evidence="14">
    <location>
        <begin position="3700"/>
        <end position="3955"/>
    </location>
</feature>
<keyword evidence="4" id="KW-0723">Serine/threonine-protein kinase</keyword>
<feature type="domain" description="Ig-like" evidence="15">
    <location>
        <begin position="4256"/>
        <end position="4348"/>
    </location>
</feature>
<feature type="domain" description="Fibronectin type-III" evidence="16">
    <location>
        <begin position="891"/>
        <end position="985"/>
    </location>
</feature>
<dbReference type="InterPro" id="IPR007110">
    <property type="entry name" value="Ig-like_dom"/>
</dbReference>
<evidence type="ECO:0000256" key="12">
    <source>
        <dbReference type="PROSITE-ProRule" id="PRU10141"/>
    </source>
</evidence>
<organism evidence="17 18">
    <name type="scientific">Haemonchus contortus</name>
    <name type="common">Barber pole worm</name>
    <dbReference type="NCBI Taxonomy" id="6289"/>
    <lineage>
        <taxon>Eukaryota</taxon>
        <taxon>Metazoa</taxon>
        <taxon>Ecdysozoa</taxon>
        <taxon>Nematoda</taxon>
        <taxon>Chromadorea</taxon>
        <taxon>Rhabditida</taxon>
        <taxon>Rhabditina</taxon>
        <taxon>Rhabditomorpha</taxon>
        <taxon>Strongyloidea</taxon>
        <taxon>Trichostrongylidae</taxon>
        <taxon>Haemonchus</taxon>
    </lineage>
</organism>
<feature type="compositionally biased region" description="Basic residues" evidence="13">
    <location>
        <begin position="123"/>
        <end position="133"/>
    </location>
</feature>
<dbReference type="FunFam" id="2.60.40.10:FF:000031">
    <property type="entry name" value="Myosin-binding protein C, slow type"/>
    <property type="match status" value="1"/>
</dbReference>
<evidence type="ECO:0000256" key="9">
    <source>
        <dbReference type="ARBA" id="ARBA00022840"/>
    </source>
</evidence>
<feature type="domain" description="Ig-like" evidence="15">
    <location>
        <begin position="2381"/>
        <end position="2473"/>
    </location>
</feature>
<feature type="domain" description="Ig-like" evidence="15">
    <location>
        <begin position="4157"/>
        <end position="4246"/>
    </location>
</feature>
<dbReference type="GO" id="GO:0019899">
    <property type="term" value="F:enzyme binding"/>
    <property type="evidence" value="ECO:0007669"/>
    <property type="project" value="UniProtKB-ARBA"/>
</dbReference>
<dbReference type="PROSITE" id="PS50835">
    <property type="entry name" value="IG_LIKE"/>
    <property type="match status" value="17"/>
</dbReference>
<dbReference type="GO" id="GO:0040017">
    <property type="term" value="P:positive regulation of locomotion"/>
    <property type="evidence" value="ECO:0007669"/>
    <property type="project" value="UniProtKB-ARBA"/>
</dbReference>
<feature type="domain" description="Ig-like" evidence="15">
    <location>
        <begin position="4034"/>
        <end position="4124"/>
    </location>
</feature>
<feature type="domain" description="Fibronectin type-III" evidence="16">
    <location>
        <begin position="3268"/>
        <end position="3361"/>
    </location>
</feature>
<evidence type="ECO:0000259" key="14">
    <source>
        <dbReference type="PROSITE" id="PS50011"/>
    </source>
</evidence>
<feature type="domain" description="Ig-like" evidence="15">
    <location>
        <begin position="4685"/>
        <end position="4780"/>
    </location>
</feature>
<feature type="domain" description="Fibronectin type-III" evidence="16">
    <location>
        <begin position="2188"/>
        <end position="2283"/>
    </location>
</feature>
<feature type="region of interest" description="Disordered" evidence="13">
    <location>
        <begin position="182"/>
        <end position="226"/>
    </location>
</feature>
<feature type="domain" description="Fibronectin type-III" evidence="16">
    <location>
        <begin position="1689"/>
        <end position="1783"/>
    </location>
</feature>
<comment type="similarity">
    <text evidence="2">Belongs to the protein kinase superfamily. CAMK Ser/Thr protein kinase family.</text>
</comment>
<dbReference type="Pfam" id="PF07679">
    <property type="entry name" value="I-set"/>
    <property type="match status" value="22"/>
</dbReference>
<keyword evidence="9 12" id="KW-0067">ATP-binding</keyword>
<dbReference type="InterPro" id="IPR017441">
    <property type="entry name" value="Protein_kinase_ATP_BS"/>
</dbReference>
<feature type="domain" description="Fibronectin type-III" evidence="16">
    <location>
        <begin position="2290"/>
        <end position="2380"/>
    </location>
</feature>
<feature type="region of interest" description="Disordered" evidence="13">
    <location>
        <begin position="82"/>
        <end position="161"/>
    </location>
</feature>
<sequence length="4802" mass="529343">EDIYSHQDRKYKENEVQYSEKEKSAVAKYVEEKERNRLKGSDEIPAIPLDNDSQNVQMRQESAEPLVSKSQIVADGSSITSSSKLLLEDSSSNKTGSVKAVGEDSKLSQEKSVESELLDGLGKKKTPIKKKRVADKISSEKTEAALLEHHPDQSEKDGKVFEANSVDSQENLALLAFPHADEGSFGKSDCSVMQKEEKSQKDIEEMSKKEFREKSEVEEGAADEEISTIVTGTEPLVQKLQEQNSFMKVKGAEKVLSEKSLTGKSAREEETDLRKNAAKKRPKQETDPSSSTNNSDVKDIAASTKPTNISKPFEREAYGEEEKPDALPDDLNLPGKEGKRTTDDKAATIPERFVLSSDRMTNSLTIKETDSNDAGRQMFQVDGLQSSTNLQISEKPKFKPCTKEVVEFGKSEDIMFSAEFEGQDDVMATCFFNGSPVREDSKTQLVVQGNSVNFLKKQPTKADSGEYTVKLSGEFGEITKAFTVKVKDVPGPPAGISIDKIEGNTISIAWEKPADDGGEPITGYMIKKKEAGRRAFKKVVQVSDMKTSQIVDDLKMDTDYVLSVAAINKYGVGEAVETPVITTASPSKVPQITQPPVVFDISSDSCMLKWDKPKEDGGSPICGYNIFLREDAGEWAKVNSELISGTLFSMEHLRQGVAFEFKVEAVNEAGLSSNSNLPSKPLIITPTSELLTTNAISDVTVKEALAEITKPLERETLCKEEEPVVLTVDLNRPAKDIIWTKDGNAITASERFEMSFDGMSCSLTIKDSDSNDMGRYIVQVDESQSFTDLKIFGKPRFKPCSEEIIEVGKSEDITFSAEFDGQDDVVATCFFNGSPVREDSKTQLIIHENSVKFSKKQPTKADSGEYTVKLSGEFGEITRAFTVKVKDVPGPPAGISVDKIEGNTISITWEKPSDDGGEPITGYVIKKKEAGRRTFKKVVQVSDMKTSQIVDDLKMDTDYVLSVAAINKYGVGEAVETPVITTASPSKVPQITQPPVIFDISSDSCMLEWDKPKDDGGSPICGYDVFLRENAGEWTKVNSKLVSATHLSVQDLRQGLTYEFKVEAVNESGISSNSNLPSDPLTIAPTMGTVPKSAKSDVTAEDALANIMKPLEAETFGQEEKPVVLTVDLNRPAKAVKWTKDGEVITASEKFKLSTEGTSCSLTIKHADVEDAGRYMVQADESTSSTNLKISGKPKFKSCTEEVVEVGKSEDIMFSAEFEGQDDVIATCFFNGSPVREDSKTQLIIHENSVKFSKKQPTKADSGEYTVKLSGDFGEITKTFTVKVKGVPGPPAGISVDKIKSNSISIAWENPADDGGEPITGYLIKKKEAGRRTFQKIAQVTGTSTSQVVDDLKKATDYVFSVAAINKYGVGETVKIPVVTTDASFNAPQITQRPIVSGDSSDGCQLKWDQPSDDGGSPICGYNVYLRDNATEWKKVNSKLVTDTCFPVKDLRQGVAYEFKVEALNKAGILSNSNLPSEPLTITPISERTEKNATPDVTAAGEFATITKPLECETFGYEEKPVVLTVDLSRSTKNVIWTKDGNVITASEKFEMSFDGMSCSLTIKDSDSNDMGRYIVQVDESQSFTDLKISGKPKFKPCLKEIIEVGKSEDITLSAEFDGQDDVIATCFFNGFPVREDSKTQLIVHENSVKFSKKQPTKADSGEYTVRLSGDFGEITKAFTVKVKDVPGPPAGISVDKIEGNTISIAWEKPSDDGGEPITGYVIKKKEAGRRTFKKVVQVSDMKTSQVVDDLKVATDYVLGVAAINKYGVGEAVETPVISTASPSKAPQFTQPPIVFDVSSDRCMLKWDKPQDDGGSPICGYDVFLRENAGEWTKVNSELVSATHLSVQDLRQGINYEFKVEAVNESGLSSNSNLPSEPLIVAPSSEHLITDATSDAIRKGTLAEITKPLERKTYGKKGKPAVLTVDLNHSAKEVKWTKDGEVITASDKFEQSSDGMSCSLTIKDSDSNDTGRYMVQVDESQSFTNLKISEEPKFKSCTHEVIEVEKSEDIMFSAEFDGQDDVIATCFFNGHPVRGDSKTQLVVHDNSLSFLRKQPTKADSGEYTVKLSGEFGEVTKTFTVKIKDMPGPPMGIAVNSVSDDSISISWEKPSDDGGEPITGYVIMGKEAGRRTFQKIAQVSDMTTSQIVDDLKISTGYVLSVAAVNKYGVGEAVETPVITTGSPFKAPLITQRPVVSDIRSDSCVLTWEKPEDDGGSPIYGYEVFLKESGGEWTKANNELIFATRFSVGGLRQGGVYEFKIEAVNEAGLMSNSSLSSEPVTTPSTSGLPTTAPSVPRITITGTDSVTVDWDVPENVAPAGFTIAYKSESSPVWAEVNCDVNFCRISGLREDVDYVFKVAIRNEFGVGTFSEQTKPIRITANTPPVVIKALHDVVIAKKQTLRLECHSSGQPAPEFTWYKDGVEIIPQNKNVEIVSEGHISRLMVHDVNSNDCGSYSCEIGNPYGITRSTASVTVTDVQCHFETSFSEYREVIEGEDHELCCTLSDEDGVVVWYKDGKELTMDDHILITSEGKTRKLKILSAEDTDSGTYRCETSDGRSKTEGEVVVKGQEPRISVGPQDLTVDKFGTVARLHCEITKPGTRVLWFKNGREIWPQTDKYVITTSGNTSTLEIHNTEMGDIGDYSAALNEREVSAPARLTLLVPPEIIIRENLKDEVELKTHEELAFHVEAIGYPNPAVTILHKDSRIQNRASVEEYDNVTSVRMKDLNRDDCGTVKITAENSVGTVHKEIRLTVLDVPSEPLDLNSSETTMDSTILSWSGPERTNGAPITGFIIERKAVDSTRWRSIGRTDGNTFCFKATNLFSGQTYGFRVIAVNSVGEGSPSLSIDITTAADAEPEVVTTDSLLLQTPVAPEAVLDGAKAVLSWAPVPNADLYHLERQCDDGEWLEIAQIEQTDFIDSLVSKDGSYRYRVIARNPMGASIPSNSSATLKVRAVEESKENGRKGKANDELDRSGDGTADGKQEETSKPTQKKTLNPVDDIVNTKQRLKKRKPIENVSTQQNAEQLPVQSLSPPVKPVDDFKFGKTEADSSTGEADIRTTDGTNIVATSSAVPIPTTTKRVKPRIQLESSSVDVKSGERAILRANVQGGPELNCVWKKDGKIVKTSRAVSSSYRNGVAELEIKDVKPSHSGTYCLCVNSASGTDTVDIALTVQTVPSAPEGPLEVSITGKSCRLSWSAPLDDGHSELIGYSIEKYDEKLRKWMFIARCTENVHTLDRLPPGSSHCFRVSAENAVGRGPSIESEKVKTSEETTLRMEKPTAISSAGSIIAMWKPLADDDVNYIVEIKEAKSRRSWKTVTAEPVKGDSYAIRGLNPGSEYIVRVTAVNSESQGVPSEESEAVKYEDVREKPSFVSVPKDTTAVKGSKIKLTAEFTGIPTPEVRWMKNRKEMFSGARQWTEISDGVSSLSITEIREEDEGDYTIELRNAVGTCEHRFKLNMDVQPEIIRPDRYTSTLVYDEGDTVKLRLSFTGRPAPTVEWLDNNGQSISNSERFIVDNVGLSTVLTIRRLLLTDRGEFKLRVWNRCGEDTFPISIQITDRPGPPGRPSVQDQNVDSVRLLWSAPTQDGGSPVRFYTVEKCTESERVWTKAETTKQPFVTLFNLKHEEAYLFRIRADNTLGQSEPSEESDVIYVKGVSRAVEEPIKKAGHEEPEAINYDRLDTNVDLSKHKPIDVNRLPNDLQAKYIICEELGQGAYGTVYRAIEKATGKTWAAKMVQVRPGVKREDVLHEITVMDQLNHEKLLHLHEAFDLGNEMCLIEEFVSGGELFDKIMEDDSLMSEQEVRDYMHQILLGVQHMHKNQIVHLDLKPENILLKSKNSTDVKIIDFGLARKLDPKKSVKLLFGTPEFCAPEVVNYQAVGLSTDMWTIGVITYVLLSGLSPFLGDSDDETLANVSAGDWDFDDPSWDDVSDIAKDFICRLMVKDKRRRMTVQEALHHPWITGPLLSAFNDLSEYVKKTQPAEGTGPLPTRQKKNFMSRQRWSDDLLPIGRLANRGAIFRRLTMDGVFERNICFETECAPSVKKQLEDIVANVGDLIATLSCDLEGNPEPQIAWFKDDKELITPSTKYEARYSDGLSELTIKNIEESDAGQYCCRATNEFGSIATRATLTVAGRQADTPSINLRKGNSIKITHEGVEIDGLPPAFHHQLTDCSVKVGKQKILCVTNTTLPEPSVEWYHNGDRIFENDPDYLLKHDKGRYELTILTTCLNDQGEWRAVGKNPYGQCESSCSLTVLVPDGYVAPTFDYPLEDIRCGEGELLRLNVKVTANPPPKIVWYHDGEEIHFGDHYRPQYDDEKRNCYLSIMNVQRTDSGDYKCVARNVVGKAQCVCSVRVEGKGFLRARKVDHTKAPRFRMPLANPREIPKGAEMVLTCVVTGAPLPDISWMKNGKRVTTTNCDVRYDDGVCTLTIFSSTEDDAGCYTCVAENIYGSSESSCFVHIIPPLRKDQIAPKFVELLQNRSVIENEEIHLECMVTGKPIPSITWYKDGLKLMLENRMFVYTDRRGITRLNIMKSVPQDSGEYSCEASNVNGKDFTHCHVEVIGLSFGRSTPTLSRCTSPCPPSPSYKSLEFRAPLITRPLEDAVVTIGNRERLELEVDSPLPTTVEWYHDGNLVAESRTLRTYFDGRVAFLKIYNARPEHQGKYVCKVSNKVGALESSAFLTVEEEASVHLPNMPVFTKKLRDIVVKQSGDSACFSCQVQGDPAPVLCWLHNGRAIHSDSSYRRRSLDDGEACLDIPSVSQRLCGTYTAVATNPFGDAHSSAVLRIDRPDEKVELQRSSSPHILRHHLA</sequence>
<keyword evidence="11" id="KW-0393">Immunoglobulin domain</keyword>
<dbReference type="FunFam" id="2.60.40.10:FF:000080">
    <property type="entry name" value="Myosin light chain kinase, smooth muscle"/>
    <property type="match status" value="1"/>
</dbReference>
<keyword evidence="5" id="KW-0808">Transferase</keyword>
<feature type="domain" description="Ig-like" evidence="15">
    <location>
        <begin position="3080"/>
        <end position="3168"/>
    </location>
</feature>
<keyword evidence="10" id="KW-1015">Disulfide bond</keyword>
<dbReference type="SMART" id="SM00409">
    <property type="entry name" value="IG"/>
    <property type="match status" value="23"/>
</dbReference>
<evidence type="ECO:0000256" key="1">
    <source>
        <dbReference type="ARBA" id="ARBA00004161"/>
    </source>
</evidence>
<feature type="region of interest" description="Disordered" evidence="13">
    <location>
        <begin position="34"/>
        <end position="69"/>
    </location>
</feature>
<feature type="region of interest" description="Disordered" evidence="13">
    <location>
        <begin position="2270"/>
        <end position="2294"/>
    </location>
</feature>
<dbReference type="InterPro" id="IPR050964">
    <property type="entry name" value="Striated_Muscle_Regulatory"/>
</dbReference>
<dbReference type="SMART" id="SM00408">
    <property type="entry name" value="IGc2"/>
    <property type="match status" value="15"/>
</dbReference>
<dbReference type="FunFam" id="2.60.40.10:FF:000107">
    <property type="entry name" value="Myosin, light chain kinase a"/>
    <property type="match status" value="3"/>
</dbReference>
<dbReference type="FunFam" id="2.60.40.10:FF:001948">
    <property type="entry name" value="Titin homolog"/>
    <property type="match status" value="1"/>
</dbReference>
<feature type="domain" description="Ig-like" evidence="15">
    <location>
        <begin position="1908"/>
        <end position="1989"/>
    </location>
</feature>
<feature type="region of interest" description="Disordered" evidence="13">
    <location>
        <begin position="245"/>
        <end position="343"/>
    </location>
</feature>
<dbReference type="InterPro" id="IPR003599">
    <property type="entry name" value="Ig_sub"/>
</dbReference>
<dbReference type="Gene3D" id="1.10.510.10">
    <property type="entry name" value="Transferase(Phosphotransferase) domain 1"/>
    <property type="match status" value="1"/>
</dbReference>
<evidence type="ECO:0000256" key="5">
    <source>
        <dbReference type="ARBA" id="ARBA00022679"/>
    </source>
</evidence>
<dbReference type="GO" id="GO:0005524">
    <property type="term" value="F:ATP binding"/>
    <property type="evidence" value="ECO:0007669"/>
    <property type="project" value="UniProtKB-UniRule"/>
</dbReference>
<evidence type="ECO:0000256" key="6">
    <source>
        <dbReference type="ARBA" id="ARBA00022737"/>
    </source>
</evidence>
<evidence type="ECO:0000256" key="3">
    <source>
        <dbReference type="ARBA" id="ARBA00022490"/>
    </source>
</evidence>
<feature type="compositionally biased region" description="Basic and acidic residues" evidence="13">
    <location>
        <begin position="194"/>
        <end position="217"/>
    </location>
</feature>
<dbReference type="Gene3D" id="2.60.40.10">
    <property type="entry name" value="Immunoglobulins"/>
    <property type="match status" value="39"/>
</dbReference>
<feature type="compositionally biased region" description="Low complexity" evidence="13">
    <location>
        <begin position="82"/>
        <end position="92"/>
    </location>
</feature>
<feature type="compositionally biased region" description="Basic and acidic residues" evidence="13">
    <location>
        <begin position="101"/>
        <end position="114"/>
    </location>
</feature>
<feature type="compositionally biased region" description="Polar residues" evidence="13">
    <location>
        <begin position="3013"/>
        <end position="3029"/>
    </location>
</feature>
<feature type="compositionally biased region" description="Basic and acidic residues" evidence="13">
    <location>
        <begin position="2950"/>
        <end position="2984"/>
    </location>
</feature>
<dbReference type="PANTHER" id="PTHR13817">
    <property type="entry name" value="TITIN"/>
    <property type="match status" value="1"/>
</dbReference>
<dbReference type="SUPFAM" id="SSF48726">
    <property type="entry name" value="Immunoglobulin"/>
    <property type="match status" value="23"/>
</dbReference>
<dbReference type="FunFam" id="2.60.40.10:FF:000032">
    <property type="entry name" value="palladin isoform X1"/>
    <property type="match status" value="2"/>
</dbReference>
<comment type="subcellular location">
    <subcellularLocation>
        <location evidence="1">Cytoplasm</location>
        <location evidence="1">Myofibril</location>
        <location evidence="1">Sarcomere</location>
        <location evidence="1">A band</location>
    </subcellularLocation>
</comment>
<feature type="domain" description="Fibronectin type-III" evidence="16">
    <location>
        <begin position="3558"/>
        <end position="3651"/>
    </location>
</feature>
<feature type="region of interest" description="Disordered" evidence="13">
    <location>
        <begin position="2935"/>
        <end position="3032"/>
    </location>
</feature>
<dbReference type="Pfam" id="PF00041">
    <property type="entry name" value="fn3"/>
    <property type="match status" value="15"/>
</dbReference>
<dbReference type="OrthoDB" id="2152335at2759"/>
<feature type="domain" description="Fibronectin type-III" evidence="16">
    <location>
        <begin position="1387"/>
        <end position="1488"/>
    </location>
</feature>
<dbReference type="CDD" id="cd00096">
    <property type="entry name" value="Ig"/>
    <property type="match status" value="4"/>
</dbReference>
<feature type="domain" description="Fibronectin type-III" evidence="16">
    <location>
        <begin position="492"/>
        <end position="586"/>
    </location>
</feature>
<dbReference type="InterPro" id="IPR003598">
    <property type="entry name" value="Ig_sub2"/>
</dbReference>
<evidence type="ECO:0000256" key="11">
    <source>
        <dbReference type="ARBA" id="ARBA00023319"/>
    </source>
</evidence>
<keyword evidence="17" id="KW-1185">Reference proteome</keyword>
<feature type="compositionally biased region" description="Basic and acidic residues" evidence="13">
    <location>
        <begin position="312"/>
        <end position="326"/>
    </location>
</feature>
<feature type="compositionally biased region" description="Polar residues" evidence="13">
    <location>
        <begin position="51"/>
        <end position="60"/>
    </location>
</feature>
<dbReference type="FunFam" id="1.10.510.10:FF:000135">
    <property type="entry name" value="Putative myosin light chain kinase 3"/>
    <property type="match status" value="1"/>
</dbReference>
<dbReference type="CDD" id="cd00063">
    <property type="entry name" value="FN3"/>
    <property type="match status" value="16"/>
</dbReference>
<evidence type="ECO:0000256" key="13">
    <source>
        <dbReference type="SAM" id="MobiDB-lite"/>
    </source>
</evidence>
<keyword evidence="6" id="KW-0677">Repeat</keyword>
<evidence type="ECO:0000256" key="7">
    <source>
        <dbReference type="ARBA" id="ARBA00022741"/>
    </source>
</evidence>
<dbReference type="InterPro" id="IPR013783">
    <property type="entry name" value="Ig-like_fold"/>
</dbReference>
<dbReference type="SMART" id="SM00060">
    <property type="entry name" value="FN3"/>
    <property type="match status" value="16"/>
</dbReference>
<feature type="domain" description="Ig-like" evidence="15">
    <location>
        <begin position="4587"/>
        <end position="4675"/>
    </location>
</feature>
<proteinExistence type="inferred from homology"/>
<feature type="domain" description="Fibronectin type-III" evidence="16">
    <location>
        <begin position="592"/>
        <end position="690"/>
    </location>
</feature>
<dbReference type="PROSITE" id="PS00107">
    <property type="entry name" value="PROTEIN_KINASE_ATP"/>
    <property type="match status" value="1"/>
</dbReference>
<dbReference type="InterPro" id="IPR008271">
    <property type="entry name" value="Ser/Thr_kinase_AS"/>
</dbReference>
<reference evidence="18" key="1">
    <citation type="submission" date="2022-10" db="UniProtKB">
        <authorList>
            <consortium name="WormBaseParasite"/>
        </authorList>
    </citation>
    <scope>IDENTIFICATION</scope>
    <source>
        <strain evidence="18">MHco3</strain>
    </source>
</reference>
<feature type="domain" description="Ig-like" evidence="15">
    <location>
        <begin position="1484"/>
        <end position="1590"/>
    </location>
</feature>
<dbReference type="InterPro" id="IPR036116">
    <property type="entry name" value="FN3_sf"/>
</dbReference>
<dbReference type="GO" id="GO:0031672">
    <property type="term" value="C:A band"/>
    <property type="evidence" value="ECO:0007669"/>
    <property type="project" value="UniProtKB-SubCell"/>
</dbReference>
<dbReference type="PANTHER" id="PTHR13817:SF151">
    <property type="entry name" value="TITIN"/>
    <property type="match status" value="1"/>
</dbReference>
<dbReference type="PROSITE" id="PS50853">
    <property type="entry name" value="FN3"/>
    <property type="match status" value="15"/>
</dbReference>
<dbReference type="SMART" id="SM00220">
    <property type="entry name" value="S_TKc"/>
    <property type="match status" value="1"/>
</dbReference>
<dbReference type="WBParaSite" id="HCON_00131940-00002">
    <property type="protein sequence ID" value="HCON_00131940-00002"/>
    <property type="gene ID" value="HCON_00131940"/>
</dbReference>
<feature type="binding site" evidence="12">
    <location>
        <position position="3729"/>
    </location>
    <ligand>
        <name>ATP</name>
        <dbReference type="ChEBI" id="CHEBI:30616"/>
    </ligand>
</feature>
<dbReference type="InterPro" id="IPR036179">
    <property type="entry name" value="Ig-like_dom_sf"/>
</dbReference>
<dbReference type="FunFam" id="2.60.40.10:FF:000022">
    <property type="entry name" value="Cardiac titin"/>
    <property type="match status" value="1"/>
</dbReference>
<dbReference type="GO" id="GO:0004674">
    <property type="term" value="F:protein serine/threonine kinase activity"/>
    <property type="evidence" value="ECO:0007669"/>
    <property type="project" value="UniProtKB-KW"/>
</dbReference>
<feature type="domain" description="Fibronectin type-III" evidence="16">
    <location>
        <begin position="1290"/>
        <end position="1384"/>
    </location>
</feature>
<evidence type="ECO:0000259" key="16">
    <source>
        <dbReference type="PROSITE" id="PS50853"/>
    </source>
</evidence>
<dbReference type="InterPro" id="IPR000719">
    <property type="entry name" value="Prot_kinase_dom"/>
</dbReference>
<feature type="domain" description="Fibronectin type-III" evidence="16">
    <location>
        <begin position="2088"/>
        <end position="2182"/>
    </location>
</feature>
<dbReference type="GO" id="GO:0045989">
    <property type="term" value="P:positive regulation of striated muscle contraction"/>
    <property type="evidence" value="ECO:0007669"/>
    <property type="project" value="UniProtKB-ARBA"/>
</dbReference>
<dbReference type="GO" id="GO:0060298">
    <property type="term" value="P:positive regulation of sarcomere organization"/>
    <property type="evidence" value="ECO:0007669"/>
    <property type="project" value="UniProtKB-ARBA"/>
</dbReference>
<name>A0A912MUA7_HAECO</name>
<feature type="domain" description="Ig-like" evidence="15">
    <location>
        <begin position="4464"/>
        <end position="4548"/>
    </location>
</feature>
<feature type="domain" description="Fibronectin type-III" evidence="16">
    <location>
        <begin position="3175"/>
        <end position="3267"/>
    </location>
</feature>
<feature type="domain" description="Ig-like" evidence="15">
    <location>
        <begin position="1085"/>
        <end position="1191"/>
    </location>
</feature>
<keyword evidence="7 12" id="KW-0547">Nucleotide-binding</keyword>
<feature type="compositionally biased region" description="Basic and acidic residues" evidence="13">
    <location>
        <begin position="265"/>
        <end position="275"/>
    </location>
</feature>
<keyword evidence="3" id="KW-0963">Cytoplasm</keyword>
<feature type="domain" description="Fibronectin type-III" evidence="16">
    <location>
        <begin position="1789"/>
        <end position="1884"/>
    </location>
</feature>
<feature type="domain" description="Ig-like" evidence="15">
    <location>
        <begin position="4364"/>
        <end position="4452"/>
    </location>
</feature>
<evidence type="ECO:0000313" key="18">
    <source>
        <dbReference type="WBParaSite" id="HCON_00131940-00002"/>
    </source>
</evidence>
<evidence type="ECO:0000259" key="15">
    <source>
        <dbReference type="PROSITE" id="PS50835"/>
    </source>
</evidence>
<dbReference type="PRINTS" id="PR00014">
    <property type="entry name" value="FNTYPEIII"/>
</dbReference>
<dbReference type="InterPro" id="IPR003961">
    <property type="entry name" value="FN3_dom"/>
</dbReference>
<feature type="domain" description="Ig-like" evidence="15">
    <location>
        <begin position="3459"/>
        <end position="3553"/>
    </location>
</feature>
<evidence type="ECO:0000256" key="2">
    <source>
        <dbReference type="ARBA" id="ARBA00006692"/>
    </source>
</evidence>
<dbReference type="Gene3D" id="3.30.200.20">
    <property type="entry name" value="Phosphorylase Kinase, domain 1"/>
    <property type="match status" value="1"/>
</dbReference>
<dbReference type="FunFam" id="2.60.40.10:FF:001847">
    <property type="entry name" value="Titin homolog"/>
    <property type="match status" value="1"/>
</dbReference>
<dbReference type="OMA" id="QMQIGVG"/>
<evidence type="ECO:0000313" key="17">
    <source>
        <dbReference type="Proteomes" id="UP000025227"/>
    </source>
</evidence>
<evidence type="ECO:0000256" key="8">
    <source>
        <dbReference type="ARBA" id="ARBA00022777"/>
    </source>
</evidence>
<evidence type="ECO:0000256" key="10">
    <source>
        <dbReference type="ARBA" id="ARBA00023157"/>
    </source>
</evidence>
<dbReference type="PROSITE" id="PS50011">
    <property type="entry name" value="PROTEIN_KINASE_DOM"/>
    <property type="match status" value="1"/>
</dbReference>
<evidence type="ECO:0000256" key="4">
    <source>
        <dbReference type="ARBA" id="ARBA00022527"/>
    </source>
</evidence>
<feature type="compositionally biased region" description="Basic and acidic residues" evidence="13">
    <location>
        <begin position="134"/>
        <end position="160"/>
    </location>
</feature>
<keyword evidence="8" id="KW-0418">Kinase</keyword>
<dbReference type="Proteomes" id="UP000025227">
    <property type="component" value="Unplaced"/>
</dbReference>